<dbReference type="Pfam" id="PF00698">
    <property type="entry name" value="Acyl_transf_1"/>
    <property type="match status" value="1"/>
</dbReference>
<dbReference type="InterPro" id="IPR016036">
    <property type="entry name" value="Malonyl_transacylase_ACP-bd"/>
</dbReference>
<organism evidence="8 9">
    <name type="scientific">Sneathiella marina</name>
    <dbReference type="NCBI Taxonomy" id="2950108"/>
    <lineage>
        <taxon>Bacteria</taxon>
        <taxon>Pseudomonadati</taxon>
        <taxon>Pseudomonadota</taxon>
        <taxon>Alphaproteobacteria</taxon>
        <taxon>Sneathiellales</taxon>
        <taxon>Sneathiellaceae</taxon>
        <taxon>Sneathiella</taxon>
    </lineage>
</organism>
<evidence type="ECO:0000259" key="7">
    <source>
        <dbReference type="SMART" id="SM00827"/>
    </source>
</evidence>
<dbReference type="InterPro" id="IPR014043">
    <property type="entry name" value="Acyl_transferase_dom"/>
</dbReference>
<dbReference type="InterPro" id="IPR004410">
    <property type="entry name" value="Malonyl_CoA-ACP_transAc_FabD"/>
</dbReference>
<dbReference type="EMBL" id="CP098747">
    <property type="protein sequence ID" value="USG59993.1"/>
    <property type="molecule type" value="Genomic_DNA"/>
</dbReference>
<evidence type="ECO:0000256" key="6">
    <source>
        <dbReference type="PIRNR" id="PIRNR000446"/>
    </source>
</evidence>
<evidence type="ECO:0000256" key="2">
    <source>
        <dbReference type="ARBA" id="ARBA00018953"/>
    </source>
</evidence>
<sequence>MTRAFVFPGQGSQSVGMGKELAESFSAAREVFEEVNDSLGQNLTQLMFEGPIEELTLTENAQPALMAVSLAVVRVLEKEGNMDLGTAAAFVGGHSLGEYSALTAAGALTISDAAKLLKARGLAMQQAVPVGVGAMAALLGLDIGPVEEVVAEAEKSAVDGEICVAANDNADGQVVLSGHKRAVEKAIEIAKEKGAKRGMLLPVSAPFHCPLMQPAADVMAEKLAEVTIAPPRVPLVANVTAAQVSDPDTIRKLLVDQVTGRVRWRESVLYMGEQGVEELVELGAGKILTGMVRRINREMTGTAVQSPADIEAFLATL</sequence>
<dbReference type="RefSeq" id="WP_251932781.1">
    <property type="nucleotide sequence ID" value="NZ_CP098747.1"/>
</dbReference>
<dbReference type="Gene3D" id="3.30.70.250">
    <property type="entry name" value="Malonyl-CoA ACP transacylase, ACP-binding"/>
    <property type="match status" value="1"/>
</dbReference>
<protein>
    <recommendedName>
        <fullName evidence="2 6">Malonyl CoA-acyl carrier protein transacylase</fullName>
        <ecNumber evidence="1 6">2.3.1.39</ecNumber>
    </recommendedName>
</protein>
<comment type="similarity">
    <text evidence="6">Belongs to the fabD family.</text>
</comment>
<dbReference type="InterPro" id="IPR001227">
    <property type="entry name" value="Ac_transferase_dom_sf"/>
</dbReference>
<gene>
    <name evidence="8" type="primary">fabD</name>
    <name evidence="8" type="ORF">NBZ79_12475</name>
</gene>
<keyword evidence="3 6" id="KW-0808">Transferase</keyword>
<dbReference type="GO" id="GO:0004314">
    <property type="term" value="F:[acyl-carrier-protein] S-malonyltransferase activity"/>
    <property type="evidence" value="ECO:0007669"/>
    <property type="project" value="UniProtKB-EC"/>
</dbReference>
<dbReference type="NCBIfam" id="TIGR00128">
    <property type="entry name" value="fabD"/>
    <property type="match status" value="1"/>
</dbReference>
<dbReference type="Proteomes" id="UP001056291">
    <property type="component" value="Chromosome"/>
</dbReference>
<comment type="catalytic activity">
    <reaction evidence="5 6">
        <text>holo-[ACP] + malonyl-CoA = malonyl-[ACP] + CoA</text>
        <dbReference type="Rhea" id="RHEA:41792"/>
        <dbReference type="Rhea" id="RHEA-COMP:9623"/>
        <dbReference type="Rhea" id="RHEA-COMP:9685"/>
        <dbReference type="ChEBI" id="CHEBI:57287"/>
        <dbReference type="ChEBI" id="CHEBI:57384"/>
        <dbReference type="ChEBI" id="CHEBI:64479"/>
        <dbReference type="ChEBI" id="CHEBI:78449"/>
        <dbReference type="EC" id="2.3.1.39"/>
    </reaction>
</comment>
<evidence type="ECO:0000256" key="5">
    <source>
        <dbReference type="ARBA" id="ARBA00048462"/>
    </source>
</evidence>
<name>A0ABY4W1M2_9PROT</name>
<dbReference type="InterPro" id="IPR050858">
    <property type="entry name" value="Mal-CoA-ACP_Trans/PKS_FabD"/>
</dbReference>
<dbReference type="SUPFAM" id="SSF52151">
    <property type="entry name" value="FabD/lysophospholipase-like"/>
    <property type="match status" value="1"/>
</dbReference>
<dbReference type="SMART" id="SM00827">
    <property type="entry name" value="PKS_AT"/>
    <property type="match status" value="1"/>
</dbReference>
<dbReference type="InterPro" id="IPR024925">
    <property type="entry name" value="Malonyl_CoA-ACP_transAc"/>
</dbReference>
<dbReference type="InterPro" id="IPR016035">
    <property type="entry name" value="Acyl_Trfase/lysoPLipase"/>
</dbReference>
<dbReference type="SUPFAM" id="SSF55048">
    <property type="entry name" value="Probable ACP-binding domain of malonyl-CoA ACP transacylase"/>
    <property type="match status" value="1"/>
</dbReference>
<dbReference type="PANTHER" id="PTHR42681:SF1">
    <property type="entry name" value="MALONYL-COA-ACYL CARRIER PROTEIN TRANSACYLASE, MITOCHONDRIAL"/>
    <property type="match status" value="1"/>
</dbReference>
<keyword evidence="9" id="KW-1185">Reference proteome</keyword>
<accession>A0ABY4W1M2</accession>
<reference evidence="8" key="1">
    <citation type="submission" date="2022-06" db="EMBL/GenBank/DDBJ databases">
        <title>Sneathiella actinostolidae sp. nov., isolated from a sea anemonein the Western Pacific Ocean.</title>
        <authorList>
            <person name="Wei M.J."/>
        </authorList>
    </citation>
    <scope>NUCLEOTIDE SEQUENCE</scope>
    <source>
        <strain evidence="8">PHK-P5</strain>
    </source>
</reference>
<evidence type="ECO:0000313" key="8">
    <source>
        <dbReference type="EMBL" id="USG59993.1"/>
    </source>
</evidence>
<dbReference type="Gene3D" id="3.40.366.10">
    <property type="entry name" value="Malonyl-Coenzyme A Acyl Carrier Protein, domain 2"/>
    <property type="match status" value="1"/>
</dbReference>
<proteinExistence type="inferred from homology"/>
<dbReference type="PIRSF" id="PIRSF000446">
    <property type="entry name" value="Mct"/>
    <property type="match status" value="1"/>
</dbReference>
<dbReference type="PANTHER" id="PTHR42681">
    <property type="entry name" value="MALONYL-COA-ACYL CARRIER PROTEIN TRANSACYLASE, MITOCHONDRIAL"/>
    <property type="match status" value="1"/>
</dbReference>
<dbReference type="EC" id="2.3.1.39" evidence="1 6"/>
<evidence type="ECO:0000256" key="3">
    <source>
        <dbReference type="ARBA" id="ARBA00022679"/>
    </source>
</evidence>
<evidence type="ECO:0000313" key="9">
    <source>
        <dbReference type="Proteomes" id="UP001056291"/>
    </source>
</evidence>
<evidence type="ECO:0000256" key="1">
    <source>
        <dbReference type="ARBA" id="ARBA00013258"/>
    </source>
</evidence>
<keyword evidence="4 6" id="KW-0012">Acyltransferase</keyword>
<evidence type="ECO:0000256" key="4">
    <source>
        <dbReference type="ARBA" id="ARBA00023315"/>
    </source>
</evidence>
<feature type="domain" description="Malonyl-CoA:ACP transacylase (MAT)" evidence="7">
    <location>
        <begin position="6"/>
        <end position="309"/>
    </location>
</feature>